<feature type="transmembrane region" description="Helical" evidence="1">
    <location>
        <begin position="56"/>
        <end position="76"/>
    </location>
</feature>
<dbReference type="RefSeq" id="WP_380965376.1">
    <property type="nucleotide sequence ID" value="NZ_JBHTCO010000005.1"/>
</dbReference>
<reference evidence="3" key="1">
    <citation type="journal article" date="2019" name="Int. J. Syst. Evol. Microbiol.">
        <title>The Global Catalogue of Microorganisms (GCM) 10K type strain sequencing project: providing services to taxonomists for standard genome sequencing and annotation.</title>
        <authorList>
            <consortium name="The Broad Institute Genomics Platform"/>
            <consortium name="The Broad Institute Genome Sequencing Center for Infectious Disease"/>
            <person name="Wu L."/>
            <person name="Ma J."/>
        </authorList>
    </citation>
    <scope>NUCLEOTIDE SEQUENCE [LARGE SCALE GENOMIC DNA]</scope>
    <source>
        <strain evidence="3">CGMCC 1.16305</strain>
    </source>
</reference>
<protein>
    <submittedName>
        <fullName evidence="2">DUF1405 domain-containing protein</fullName>
    </submittedName>
</protein>
<accession>A0ABW2PWH6</accession>
<comment type="caution">
    <text evidence="2">The sequence shown here is derived from an EMBL/GenBank/DDBJ whole genome shotgun (WGS) entry which is preliminary data.</text>
</comment>
<evidence type="ECO:0000313" key="3">
    <source>
        <dbReference type="Proteomes" id="UP001596505"/>
    </source>
</evidence>
<dbReference type="EMBL" id="JBHTCO010000005">
    <property type="protein sequence ID" value="MFC7392646.1"/>
    <property type="molecule type" value="Genomic_DNA"/>
</dbReference>
<dbReference type="Proteomes" id="UP001596505">
    <property type="component" value="Unassembled WGS sequence"/>
</dbReference>
<evidence type="ECO:0000313" key="2">
    <source>
        <dbReference type="EMBL" id="MFC7392646.1"/>
    </source>
</evidence>
<gene>
    <name evidence="2" type="ORF">ACFQRG_06570</name>
</gene>
<dbReference type="Pfam" id="PF07187">
    <property type="entry name" value="DUF1405"/>
    <property type="match status" value="1"/>
</dbReference>
<dbReference type="InterPro" id="IPR009845">
    <property type="entry name" value="DUF1405"/>
</dbReference>
<proteinExistence type="predicted"/>
<name>A0ABW2PWH6_9BACL</name>
<dbReference type="PANTHER" id="PTHR40042:SF1">
    <property type="entry name" value="DUF1405 DOMAIN-CONTAINING PROTEIN"/>
    <property type="match status" value="1"/>
</dbReference>
<feature type="transmembrane region" description="Helical" evidence="1">
    <location>
        <begin position="91"/>
        <end position="110"/>
    </location>
</feature>
<dbReference type="PANTHER" id="PTHR40042">
    <property type="entry name" value="HYPOTHETICAL MEMBRANE SPANNING PROTEIN"/>
    <property type="match status" value="1"/>
</dbReference>
<feature type="transmembrane region" description="Helical" evidence="1">
    <location>
        <begin position="7"/>
        <end position="25"/>
    </location>
</feature>
<keyword evidence="3" id="KW-1185">Reference proteome</keyword>
<keyword evidence="1" id="KW-0812">Transmembrane</keyword>
<keyword evidence="1" id="KW-1133">Transmembrane helix</keyword>
<organism evidence="2 3">
    <name type="scientific">Scopulibacillus cellulosilyticus</name>
    <dbReference type="NCBI Taxonomy" id="2665665"/>
    <lineage>
        <taxon>Bacteria</taxon>
        <taxon>Bacillati</taxon>
        <taxon>Bacillota</taxon>
        <taxon>Bacilli</taxon>
        <taxon>Bacillales</taxon>
        <taxon>Sporolactobacillaceae</taxon>
        <taxon>Scopulibacillus</taxon>
    </lineage>
</organism>
<sequence>MAAITLLKYGVWAVGMNAVSGLFGYPLNLGNYMLIFSHGCMAIEGLIYAPFYRIKLWHIVIAAIWTLHNDFIDYVFNMAPWYPYLSSHHQVIGYLTFWLSWISIGVIYYLNKKVNKLPLN</sequence>
<keyword evidence="1" id="KW-0472">Membrane</keyword>
<evidence type="ECO:0000256" key="1">
    <source>
        <dbReference type="SAM" id="Phobius"/>
    </source>
</evidence>